<comment type="similarity">
    <text evidence="1">Belongs to the VEFS (VRN2-EMF2-FIS2-SU(Z)12) family.</text>
</comment>
<dbReference type="RefSeq" id="XP_069227869.1">
    <property type="nucleotide sequence ID" value="XM_069375559.1"/>
</dbReference>
<dbReference type="InterPro" id="IPR011011">
    <property type="entry name" value="Znf_FYVE_PHD"/>
</dbReference>
<dbReference type="SMART" id="SM00249">
    <property type="entry name" value="PHD"/>
    <property type="match status" value="1"/>
</dbReference>
<keyword evidence="2" id="KW-0479">Metal-binding</keyword>
<evidence type="ECO:0000313" key="10">
    <source>
        <dbReference type="Proteomes" id="UP000803884"/>
    </source>
</evidence>
<dbReference type="Proteomes" id="UP000803884">
    <property type="component" value="Unassembled WGS sequence"/>
</dbReference>
<keyword evidence="10" id="KW-1185">Reference proteome</keyword>
<gene>
    <name evidence="9" type="ORF">WHR41_06954</name>
</gene>
<dbReference type="InterPro" id="IPR019786">
    <property type="entry name" value="Zinc_finger_PHD-type_CS"/>
</dbReference>
<name>A0AB34KNB0_9PEZI</name>
<dbReference type="Pfam" id="PF09733">
    <property type="entry name" value="VEFS-Box"/>
    <property type="match status" value="1"/>
</dbReference>
<sequence>MVESAITTHRKFVGTACLYRHLALRKPPFLRRNLNLILERHEKLLAVSRGGAVDGEMSVNERRDVGWDYPTTEMLEDLLKGQKPVLNVDGLRIWRHGSRAQSARNRLSRKAGNDPDWLPDPDIDFRALCFVTLIFFDPGKGNTKKNKIHVDTRTAHIEGREVAANEFRFDIHLDEPFSIEVDKIYETVARGSNGTRRWKRTIPTHYQLDVEIKCQDPQDSIDFLSLIEEKSPKVYQSSLTARDAILRANWDDLPECPGPNKLLRMTRTNGPDYETESNYGVGLSIGWSPKRESPLATYTKARRAAIVPEQDQLPTPSASDESEKATKQHVITYIFMNERYLIQENLRCPLCAAATNAHALHEYASFDQLHFHLLMWHDHFHPKVVGEKDSDACHRKVYLWFSGRQTEKFSQPVDEDDEEEWIAPNRPFDQKAYLRGEDDWTGHPRLPSPTRHGPKPARPPTRSLKKHASSTSVSQLSAKSRSHPSEVRDMPDLPKPRYRVPKVPGIRFYRTKSKRPFEEDEEVSESDEEVDESWLRARLHDDMQSLPISAGEAEFIRDWNYAANEENFSANVLTREGVVRFTRVFQAKLQERRYCEAFTAFLARLKAHSVLDDAVFDYCMDRIQAVSDLDSDDFRRLKHPRLETAASRREMAPAVPATNGWAVRGGINGNTIRGKGSLNESAPQGRKTCTCGKSVSSARGSIICHDNRCSRVHFHMACVGLTTRPDAWRCADCSPPDQ</sequence>
<feature type="domain" description="Zinc finger PHD-type" evidence="8">
    <location>
        <begin position="688"/>
        <end position="734"/>
    </location>
</feature>
<dbReference type="PROSITE" id="PS01359">
    <property type="entry name" value="ZF_PHD_1"/>
    <property type="match status" value="1"/>
</dbReference>
<dbReference type="EMBL" id="JAAQHG020000024">
    <property type="protein sequence ID" value="KAL1584763.1"/>
    <property type="molecule type" value="Genomic_DNA"/>
</dbReference>
<feature type="compositionally biased region" description="Polar residues" evidence="7">
    <location>
        <begin position="469"/>
        <end position="479"/>
    </location>
</feature>
<dbReference type="GO" id="GO:0008270">
    <property type="term" value="F:zinc ion binding"/>
    <property type="evidence" value="ECO:0007669"/>
    <property type="project" value="UniProtKB-KW"/>
</dbReference>
<proteinExistence type="inferred from homology"/>
<evidence type="ECO:0000256" key="3">
    <source>
        <dbReference type="ARBA" id="ARBA00022771"/>
    </source>
</evidence>
<evidence type="ECO:0000256" key="1">
    <source>
        <dbReference type="ARBA" id="ARBA00007416"/>
    </source>
</evidence>
<keyword evidence="6" id="KW-0804">Transcription</keyword>
<evidence type="ECO:0000256" key="5">
    <source>
        <dbReference type="ARBA" id="ARBA00023015"/>
    </source>
</evidence>
<reference evidence="9 10" key="1">
    <citation type="journal article" date="2020" name="Microbiol. Resour. Announc.">
        <title>Draft Genome Sequence of a Cladosporium Species Isolated from the Mesophotic Ascidian Didemnum maculosum.</title>
        <authorList>
            <person name="Gioti A."/>
            <person name="Siaperas R."/>
            <person name="Nikolaivits E."/>
            <person name="Le Goff G."/>
            <person name="Ouazzani J."/>
            <person name="Kotoulas G."/>
            <person name="Topakas E."/>
        </authorList>
    </citation>
    <scope>NUCLEOTIDE SEQUENCE [LARGE SCALE GENOMIC DNA]</scope>
    <source>
        <strain evidence="9 10">TM138-S3</strain>
    </source>
</reference>
<comment type="caution">
    <text evidence="9">The sequence shown here is derived from an EMBL/GenBank/DDBJ whole genome shotgun (WGS) entry which is preliminary data.</text>
</comment>
<accession>A0AB34KNB0</accession>
<keyword evidence="5" id="KW-0805">Transcription regulation</keyword>
<evidence type="ECO:0000256" key="2">
    <source>
        <dbReference type="ARBA" id="ARBA00022723"/>
    </source>
</evidence>
<feature type="compositionally biased region" description="Basic and acidic residues" evidence="7">
    <location>
        <begin position="483"/>
        <end position="495"/>
    </location>
</feature>
<keyword evidence="4" id="KW-0862">Zinc</keyword>
<dbReference type="Gene3D" id="3.30.40.10">
    <property type="entry name" value="Zinc/RING finger domain, C3HC4 (zinc finger)"/>
    <property type="match status" value="1"/>
</dbReference>
<evidence type="ECO:0000313" key="9">
    <source>
        <dbReference type="EMBL" id="KAL1584763.1"/>
    </source>
</evidence>
<evidence type="ECO:0000256" key="4">
    <source>
        <dbReference type="ARBA" id="ARBA00022833"/>
    </source>
</evidence>
<dbReference type="InterPro" id="IPR019135">
    <property type="entry name" value="Polycomb_protein_VEFS-Box"/>
</dbReference>
<feature type="region of interest" description="Disordered" evidence="7">
    <location>
        <begin position="437"/>
        <end position="496"/>
    </location>
</feature>
<keyword evidence="3" id="KW-0863">Zinc-finger</keyword>
<dbReference type="AlphaFoldDB" id="A0AB34KNB0"/>
<evidence type="ECO:0000259" key="8">
    <source>
        <dbReference type="SMART" id="SM00249"/>
    </source>
</evidence>
<evidence type="ECO:0000256" key="6">
    <source>
        <dbReference type="ARBA" id="ARBA00023163"/>
    </source>
</evidence>
<dbReference type="SUPFAM" id="SSF57903">
    <property type="entry name" value="FYVE/PHD zinc finger"/>
    <property type="match status" value="1"/>
</dbReference>
<dbReference type="InterPro" id="IPR013083">
    <property type="entry name" value="Znf_RING/FYVE/PHD"/>
</dbReference>
<organism evidence="9 10">
    <name type="scientific">Cladosporium halotolerans</name>
    <dbReference type="NCBI Taxonomy" id="1052096"/>
    <lineage>
        <taxon>Eukaryota</taxon>
        <taxon>Fungi</taxon>
        <taxon>Dikarya</taxon>
        <taxon>Ascomycota</taxon>
        <taxon>Pezizomycotina</taxon>
        <taxon>Dothideomycetes</taxon>
        <taxon>Dothideomycetidae</taxon>
        <taxon>Cladosporiales</taxon>
        <taxon>Cladosporiaceae</taxon>
        <taxon>Cladosporium</taxon>
    </lineage>
</organism>
<evidence type="ECO:0000256" key="7">
    <source>
        <dbReference type="SAM" id="MobiDB-lite"/>
    </source>
</evidence>
<protein>
    <recommendedName>
        <fullName evidence="8">Zinc finger PHD-type domain-containing protein</fullName>
    </recommendedName>
</protein>
<dbReference type="GeneID" id="96008397"/>
<dbReference type="InterPro" id="IPR001965">
    <property type="entry name" value="Znf_PHD"/>
</dbReference>